<dbReference type="InterPro" id="IPR038430">
    <property type="entry name" value="NDAH_ubi_oxred_su3_sf"/>
</dbReference>
<evidence type="ECO:0000256" key="6">
    <source>
        <dbReference type="ARBA" id="ARBA00022989"/>
    </source>
</evidence>
<proteinExistence type="inferred from homology"/>
<dbReference type="Gene3D" id="1.20.58.1610">
    <property type="entry name" value="NADH:ubiquinone/plastoquinone oxidoreductase, chain 3"/>
    <property type="match status" value="1"/>
</dbReference>
<reference evidence="10" key="1">
    <citation type="submission" date="2020-08" db="EMBL/GenBank/DDBJ databases">
        <title>DNAmark Project.</title>
        <authorList>
            <person name="Leerhoei F."/>
        </authorList>
    </citation>
    <scope>NUCLEOTIDE SEQUENCE</scope>
    <source>
        <strain evidence="10">DM728</strain>
    </source>
</reference>
<dbReference type="PANTHER" id="PTHR11058">
    <property type="entry name" value="NADH-UBIQUINONE OXIDOREDUCTASE CHAIN 3"/>
    <property type="match status" value="1"/>
</dbReference>
<keyword evidence="5 9" id="KW-0812">Transmembrane</keyword>
<dbReference type="Pfam" id="PF00507">
    <property type="entry name" value="Oxidored_q4"/>
    <property type="match status" value="1"/>
</dbReference>
<dbReference type="EMBL" id="MT862437">
    <property type="protein sequence ID" value="QNV12180.1"/>
    <property type="molecule type" value="Genomic_DNA"/>
</dbReference>
<keyword evidence="4 9" id="KW-0813">Transport</keyword>
<keyword evidence="7 9" id="KW-0472">Membrane</keyword>
<keyword evidence="9" id="KW-0249">Electron transport</keyword>
<dbReference type="AlphaFoldDB" id="A0A7L7SAS4"/>
<keyword evidence="6 9" id="KW-1133">Transmembrane helix</keyword>
<feature type="transmembrane region" description="Helical" evidence="9">
    <location>
        <begin position="81"/>
        <end position="99"/>
    </location>
</feature>
<dbReference type="PANTHER" id="PTHR11058:SF9">
    <property type="entry name" value="NADH-UBIQUINONE OXIDOREDUCTASE CHAIN 3"/>
    <property type="match status" value="1"/>
</dbReference>
<dbReference type="GO" id="GO:0031966">
    <property type="term" value="C:mitochondrial membrane"/>
    <property type="evidence" value="ECO:0007669"/>
    <property type="project" value="UniProtKB-SubCell"/>
</dbReference>
<comment type="function">
    <text evidence="9">Core subunit of the mitochondrial membrane respiratory chain NADH dehydrogenase (Complex I) which catalyzes electron transfer from NADH through the respiratory chain, using ubiquinone as an electron acceptor. Essential for the catalytic activity of complex I.</text>
</comment>
<dbReference type="EC" id="7.1.1.2" evidence="9"/>
<name>A0A7L7SAS4_9HYME</name>
<keyword evidence="9" id="KW-0830">Ubiquinone</keyword>
<dbReference type="GO" id="GO:0008137">
    <property type="term" value="F:NADH dehydrogenase (ubiquinone) activity"/>
    <property type="evidence" value="ECO:0007669"/>
    <property type="project" value="UniProtKB-UniRule"/>
</dbReference>
<gene>
    <name evidence="10" type="primary">ND3</name>
</gene>
<evidence type="ECO:0000256" key="9">
    <source>
        <dbReference type="RuleBase" id="RU003640"/>
    </source>
</evidence>
<geneLocation type="mitochondrion" evidence="10"/>
<accession>A0A7L7SAS4</accession>
<feature type="transmembrane region" description="Helical" evidence="9">
    <location>
        <begin position="49"/>
        <end position="69"/>
    </location>
</feature>
<sequence length="107" mass="12931">MLLMFIIISLLFSLLILFMWNKLSIKTINSREKMSPFECGFNPFNSPRINFSFNFFIISIMFILFDIEISLMLPMLKMWKLFNITLMNNLWLLIIFMFLSTSTFEWM</sequence>
<evidence type="ECO:0000256" key="8">
    <source>
        <dbReference type="ARBA" id="ARBA00049551"/>
    </source>
</evidence>
<keyword evidence="9" id="KW-0520">NAD</keyword>
<evidence type="ECO:0000313" key="10">
    <source>
        <dbReference type="EMBL" id="QNV12180.1"/>
    </source>
</evidence>
<keyword evidence="9" id="KW-1278">Translocase</keyword>
<comment type="subcellular location">
    <subcellularLocation>
        <location evidence="1">Membrane</location>
    </subcellularLocation>
    <subcellularLocation>
        <location evidence="9">Mitochondrion membrane</location>
        <topology evidence="9">Multi-pass membrane protein</topology>
    </subcellularLocation>
</comment>
<evidence type="ECO:0000256" key="1">
    <source>
        <dbReference type="ARBA" id="ARBA00004370"/>
    </source>
</evidence>
<protein>
    <recommendedName>
        <fullName evidence="3 9">NADH-ubiquinone oxidoreductase chain 3</fullName>
        <ecNumber evidence="9">7.1.1.2</ecNumber>
    </recommendedName>
</protein>
<comment type="catalytic activity">
    <reaction evidence="8 9">
        <text>a ubiquinone + NADH + 5 H(+)(in) = a ubiquinol + NAD(+) + 4 H(+)(out)</text>
        <dbReference type="Rhea" id="RHEA:29091"/>
        <dbReference type="Rhea" id="RHEA-COMP:9565"/>
        <dbReference type="Rhea" id="RHEA-COMP:9566"/>
        <dbReference type="ChEBI" id="CHEBI:15378"/>
        <dbReference type="ChEBI" id="CHEBI:16389"/>
        <dbReference type="ChEBI" id="CHEBI:17976"/>
        <dbReference type="ChEBI" id="CHEBI:57540"/>
        <dbReference type="ChEBI" id="CHEBI:57945"/>
        <dbReference type="EC" id="7.1.1.2"/>
    </reaction>
</comment>
<comment type="similarity">
    <text evidence="2 9">Belongs to the complex I subunit 3 family.</text>
</comment>
<keyword evidence="9" id="KW-0679">Respiratory chain</keyword>
<keyword evidence="9 10" id="KW-0496">Mitochondrion</keyword>
<evidence type="ECO:0000256" key="5">
    <source>
        <dbReference type="ARBA" id="ARBA00022692"/>
    </source>
</evidence>
<evidence type="ECO:0000256" key="3">
    <source>
        <dbReference type="ARBA" id="ARBA00021007"/>
    </source>
</evidence>
<evidence type="ECO:0000256" key="7">
    <source>
        <dbReference type="ARBA" id="ARBA00023136"/>
    </source>
</evidence>
<evidence type="ECO:0000256" key="2">
    <source>
        <dbReference type="ARBA" id="ARBA00008472"/>
    </source>
</evidence>
<organism evidence="10">
    <name type="scientific">Ammophila sabulosa</name>
    <dbReference type="NCBI Taxonomy" id="1088610"/>
    <lineage>
        <taxon>Eukaryota</taxon>
        <taxon>Metazoa</taxon>
        <taxon>Ecdysozoa</taxon>
        <taxon>Arthropoda</taxon>
        <taxon>Hexapoda</taxon>
        <taxon>Insecta</taxon>
        <taxon>Pterygota</taxon>
        <taxon>Neoptera</taxon>
        <taxon>Endopterygota</taxon>
        <taxon>Hymenoptera</taxon>
        <taxon>Apocrita</taxon>
        <taxon>Aculeata</taxon>
        <taxon>Apoidea</taxon>
        <taxon>Sphecidae</taxon>
        <taxon>Ammophilinae</taxon>
        <taxon>Ammophila</taxon>
    </lineage>
</organism>
<dbReference type="InterPro" id="IPR000440">
    <property type="entry name" value="NADH_UbQ/plastoQ_OxRdtase_su3"/>
</dbReference>
<evidence type="ECO:0000256" key="4">
    <source>
        <dbReference type="ARBA" id="ARBA00022448"/>
    </source>
</evidence>
<dbReference type="GO" id="GO:0030964">
    <property type="term" value="C:NADH dehydrogenase complex"/>
    <property type="evidence" value="ECO:0007669"/>
    <property type="project" value="TreeGrafter"/>
</dbReference>